<dbReference type="PANTHER" id="PTHR31284">
    <property type="entry name" value="ACID PHOSPHATASE-LIKE PROTEIN"/>
    <property type="match status" value="1"/>
</dbReference>
<dbReference type="InterPro" id="IPR023214">
    <property type="entry name" value="HAD_sf"/>
</dbReference>
<evidence type="ECO:0000313" key="4">
    <source>
        <dbReference type="EMBL" id="AGH44167.1"/>
    </source>
</evidence>
<proteinExistence type="predicted"/>
<dbReference type="InterPro" id="IPR036412">
    <property type="entry name" value="HAD-like_sf"/>
</dbReference>
<accession>K7ADX2</accession>
<dbReference type="InterPro" id="IPR005135">
    <property type="entry name" value="Endo/exonuclease/phosphatase"/>
</dbReference>
<gene>
    <name evidence="4" type="ORF">C427_2058</name>
</gene>
<dbReference type="SUPFAM" id="SSF56219">
    <property type="entry name" value="DNase I-like"/>
    <property type="match status" value="1"/>
</dbReference>
<dbReference type="OrthoDB" id="395856at2"/>
<dbReference type="SFLD" id="SFLDS00003">
    <property type="entry name" value="Haloacid_Dehalogenase"/>
    <property type="match status" value="1"/>
</dbReference>
<evidence type="ECO:0000259" key="3">
    <source>
        <dbReference type="Pfam" id="PF03372"/>
    </source>
</evidence>
<dbReference type="KEGG" id="gps:C427_2058"/>
<dbReference type="Pfam" id="PF03372">
    <property type="entry name" value="Exo_endo_phos"/>
    <property type="match status" value="1"/>
</dbReference>
<dbReference type="GO" id="GO:0003824">
    <property type="term" value="F:catalytic activity"/>
    <property type="evidence" value="ECO:0007669"/>
    <property type="project" value="InterPro"/>
</dbReference>
<keyword evidence="5" id="KW-1185">Reference proteome</keyword>
<keyword evidence="1 2" id="KW-0732">Signal</keyword>
<dbReference type="SFLD" id="SFLDG01125">
    <property type="entry name" value="C1.1:_Acid_Phosphatase_Like"/>
    <property type="match status" value="1"/>
</dbReference>
<dbReference type="eggNOG" id="COG3568">
    <property type="taxonomic scope" value="Bacteria"/>
</dbReference>
<feature type="signal peptide" evidence="2">
    <location>
        <begin position="1"/>
        <end position="19"/>
    </location>
</feature>
<feature type="domain" description="Endonuclease/exonuclease/phosphatase" evidence="3">
    <location>
        <begin position="44"/>
        <end position="302"/>
    </location>
</feature>
<dbReference type="PATRIC" id="fig|1129794.4.peg.2038"/>
<dbReference type="Gene3D" id="3.60.10.10">
    <property type="entry name" value="Endonuclease/exonuclease/phosphatase"/>
    <property type="match status" value="1"/>
</dbReference>
<reference evidence="4 5" key="1">
    <citation type="journal article" date="2013" name="Genome Announc.">
        <title>Complete Genome Sequence of Glaciecola psychrophila Strain 170T.</title>
        <authorList>
            <person name="Yin J."/>
            <person name="Chen J."/>
            <person name="Liu G."/>
            <person name="Yu Y."/>
            <person name="Song L."/>
            <person name="Wang X."/>
            <person name="Qu X."/>
        </authorList>
    </citation>
    <scope>NUCLEOTIDE SEQUENCE [LARGE SCALE GENOMIC DNA]</scope>
    <source>
        <strain evidence="4 5">170</strain>
    </source>
</reference>
<dbReference type="STRING" id="1129794.C427_2058"/>
<dbReference type="Proteomes" id="UP000011864">
    <property type="component" value="Chromosome"/>
</dbReference>
<dbReference type="HOGENOM" id="CLU_501382_0_0_6"/>
<dbReference type="eggNOG" id="COG2503">
    <property type="taxonomic scope" value="Bacteria"/>
</dbReference>
<sequence length="543" mass="60522">MKNLLSMALVVLTCTACSATINSHRTAKSVPLVKPITFDEMTLATWNVEHLSFPAELGCTPRSQAEINAMKAYVDRLDVDIFALQEVASKQAIQQIFATDEWQIIVSDRAPSRTYACRGSDNLSTQQKVAFAVRKHIPISASKNYADLAIDREGLRYGLSVTVPTPKGETEILNLHLKSGCFVDNYSRADSEACQVFAKQAPILDAWVEAKERDQQPYIILGDFNHSLSAPYNQLTQELFVNTNASASTLFNTTADLIGCHPYYPAPIDHVLAGGFQSPYVTLHSQTHKFDNMKVDDMLSDHCAVTLSISAQPLPLSPAVKWLTTSKEYQFLTQDIYQQASSTLKQLSPQKDSWVVVMDVDETILDNSPYQVSLDKTGASYIPETWENWVKQASAGLVPGTADFIQTVLDKGCKLALITNREKEVESYTWQNLRALGLPLTPSNTCLLGRAEADKRAIDGKSMINDKDLRRRQVEMGNAPCYRPQTPSTSTQEWSRSQQILMHVGDNIKDFPSMTQEDADIADLLLQQPRIFILLPNPMYGSW</sequence>
<feature type="chain" id="PRO_5003901529" description="Endonuclease/exonuclease/phosphatase domain-containing protein" evidence="2">
    <location>
        <begin position="20"/>
        <end position="543"/>
    </location>
</feature>
<dbReference type="GO" id="GO:0009279">
    <property type="term" value="C:cell outer membrane"/>
    <property type="evidence" value="ECO:0007669"/>
    <property type="project" value="InterPro"/>
</dbReference>
<evidence type="ECO:0000313" key="5">
    <source>
        <dbReference type="Proteomes" id="UP000011864"/>
    </source>
</evidence>
<dbReference type="InterPro" id="IPR006423">
    <property type="entry name" value="Lipo_e_P4"/>
</dbReference>
<evidence type="ECO:0000256" key="2">
    <source>
        <dbReference type="SAM" id="SignalP"/>
    </source>
</evidence>
<dbReference type="PANTHER" id="PTHR31284:SF10">
    <property type="entry name" value="ACID PHOSPHATASE-LIKE PROTEIN"/>
    <property type="match status" value="1"/>
</dbReference>
<name>K7ADX2_9ALTE</name>
<dbReference type="AlphaFoldDB" id="K7ADX2"/>
<dbReference type="EMBL" id="CP003837">
    <property type="protein sequence ID" value="AGH44167.1"/>
    <property type="molecule type" value="Genomic_DNA"/>
</dbReference>
<organism evidence="4 5">
    <name type="scientific">Paraglaciecola psychrophila 170</name>
    <dbReference type="NCBI Taxonomy" id="1129794"/>
    <lineage>
        <taxon>Bacteria</taxon>
        <taxon>Pseudomonadati</taxon>
        <taxon>Pseudomonadota</taxon>
        <taxon>Gammaproteobacteria</taxon>
        <taxon>Alteromonadales</taxon>
        <taxon>Alteromonadaceae</taxon>
        <taxon>Paraglaciecola</taxon>
    </lineage>
</organism>
<dbReference type="Pfam" id="PF03767">
    <property type="entry name" value="Acid_phosphat_B"/>
    <property type="match status" value="1"/>
</dbReference>
<dbReference type="SUPFAM" id="SSF56784">
    <property type="entry name" value="HAD-like"/>
    <property type="match status" value="1"/>
</dbReference>
<dbReference type="InterPro" id="IPR005519">
    <property type="entry name" value="Acid_phosphat_B-like"/>
</dbReference>
<dbReference type="InterPro" id="IPR036691">
    <property type="entry name" value="Endo/exonu/phosph_ase_sf"/>
</dbReference>
<dbReference type="Gene3D" id="3.40.50.1000">
    <property type="entry name" value="HAD superfamily/HAD-like"/>
    <property type="match status" value="1"/>
</dbReference>
<dbReference type="RefSeq" id="WP_007643486.1">
    <property type="nucleotide sequence ID" value="NC_020514.1"/>
</dbReference>
<protein>
    <recommendedName>
        <fullName evidence="3">Endonuclease/exonuclease/phosphatase domain-containing protein</fullName>
    </recommendedName>
</protein>
<evidence type="ECO:0000256" key="1">
    <source>
        <dbReference type="ARBA" id="ARBA00022729"/>
    </source>
</evidence>